<dbReference type="OrthoDB" id="9808528at2"/>
<accession>A0A2J7TE41</accession>
<dbReference type="InterPro" id="IPR018490">
    <property type="entry name" value="cNMP-bd_dom_sf"/>
</dbReference>
<feature type="domain" description="Cyclic nucleotide-binding" evidence="2">
    <location>
        <begin position="11"/>
        <end position="80"/>
    </location>
</feature>
<evidence type="ECO:0000256" key="1">
    <source>
        <dbReference type="ARBA" id="ARBA00023122"/>
    </source>
</evidence>
<dbReference type="SUPFAM" id="SSF54631">
    <property type="entry name" value="CBS-domain pair"/>
    <property type="match status" value="1"/>
</dbReference>
<dbReference type="PROSITE" id="PS50042">
    <property type="entry name" value="CNMP_BINDING_3"/>
    <property type="match status" value="1"/>
</dbReference>
<keyword evidence="1" id="KW-0129">CBS domain</keyword>
<dbReference type="PANTHER" id="PTHR43080">
    <property type="entry name" value="CBS DOMAIN-CONTAINING PROTEIN CBSX3, MITOCHONDRIAL"/>
    <property type="match status" value="1"/>
</dbReference>
<dbReference type="SUPFAM" id="SSF51206">
    <property type="entry name" value="cAMP-binding domain-like"/>
    <property type="match status" value="1"/>
</dbReference>
<proteinExistence type="predicted"/>
<dbReference type="AlphaFoldDB" id="A0A2J7TE41"/>
<dbReference type="InterPro" id="IPR000595">
    <property type="entry name" value="cNMP-bd_dom"/>
</dbReference>
<reference evidence="3 4" key="1">
    <citation type="submission" date="2017-10" db="EMBL/GenBank/DDBJ databases">
        <title>Genome announcement of Methylocella silvestris TVC from permafrost.</title>
        <authorList>
            <person name="Wang J."/>
            <person name="Geng K."/>
            <person name="Ul-Haque F."/>
            <person name="Crombie A.T."/>
            <person name="Street L.E."/>
            <person name="Wookey P.A."/>
            <person name="Murrell J.C."/>
            <person name="Pratscher J."/>
        </authorList>
    </citation>
    <scope>NUCLEOTIDE SEQUENCE [LARGE SCALE GENOMIC DNA]</scope>
    <source>
        <strain evidence="3 4">TVC</strain>
    </source>
</reference>
<evidence type="ECO:0000259" key="2">
    <source>
        <dbReference type="PROSITE" id="PS50042"/>
    </source>
</evidence>
<dbReference type="InterPro" id="IPR051257">
    <property type="entry name" value="Diverse_CBS-Domain"/>
</dbReference>
<dbReference type="Pfam" id="PF03445">
    <property type="entry name" value="DUF294"/>
    <property type="match status" value="1"/>
</dbReference>
<dbReference type="Proteomes" id="UP000236286">
    <property type="component" value="Unassembled WGS sequence"/>
</dbReference>
<gene>
    <name evidence="3" type="ORF">CR492_15420</name>
</gene>
<dbReference type="RefSeq" id="WP_102844625.1">
    <property type="nucleotide sequence ID" value="NZ_PDZR01000020.1"/>
</dbReference>
<organism evidence="3 4">
    <name type="scientific">Methylocella silvestris</name>
    <dbReference type="NCBI Taxonomy" id="199596"/>
    <lineage>
        <taxon>Bacteria</taxon>
        <taxon>Pseudomonadati</taxon>
        <taxon>Pseudomonadota</taxon>
        <taxon>Alphaproteobacteria</taxon>
        <taxon>Hyphomicrobiales</taxon>
        <taxon>Beijerinckiaceae</taxon>
        <taxon>Methylocella</taxon>
    </lineage>
</organism>
<comment type="caution">
    <text evidence="3">The sequence shown here is derived from an EMBL/GenBank/DDBJ whole genome shotgun (WGS) entry which is preliminary data.</text>
</comment>
<dbReference type="Pfam" id="PF00027">
    <property type="entry name" value="cNMP_binding"/>
    <property type="match status" value="1"/>
</dbReference>
<name>A0A2J7TE41_METSI</name>
<sequence>MPNAFDSANPPFDRLNPQELETLRRALDIGYFRPGECIIKEGSPPEALYVVIKGVVEERSGDELVALLETNDFFDSRGLIQGHSGHGFFSREESLLYVLPKAIALDLVKANPRFAAFFYLEISHKLDAIAREEEETTVGALMRARVGDMNLQPAHFIDASDSIETAGHRMREINSNALFVRDGDRIGIITGMNLSKAVVLKRMPIAAPVGPVTHFDLVSLDRQDFVYAALILMTKTNKRRVAVRDGGVYIGILEDIELLSFVAGNAQLVAGRVDRAKGMPDLVIAAREIGDQVRLLRRQGVKIAVVAEIVSDLNRRLFSKLFEFLAPPAIRAGACLIVMGSEGRGEQTVRTDQDNALILAQPVDAAELDAFRRDFTAALESFGFAPCPGNVMVRNPMWSQPLDAYLGSFRRWIAIPDENAHMNVAIFYDADAVAGDASLLATAKAALIGEARQSSAYLSHFAKATEAFPMPIGFFNNLLTLDGRGDAVDLKKGGIFPIVHGVRSLALERGLVETSTAQRIQRLVELGALSRDFGRELTQSLYFLMTLRLDAQLAAELARTSAQSALVRPAELSSLQRDLLRDAFQVVKQFREIVRRHFNLGMF</sequence>
<dbReference type="Gene3D" id="3.10.580.10">
    <property type="entry name" value="CBS-domain"/>
    <property type="match status" value="1"/>
</dbReference>
<dbReference type="Gene3D" id="2.60.120.10">
    <property type="entry name" value="Jelly Rolls"/>
    <property type="match status" value="1"/>
</dbReference>
<dbReference type="InterPro" id="IPR014710">
    <property type="entry name" value="RmlC-like_jellyroll"/>
</dbReference>
<dbReference type="CDD" id="cd00038">
    <property type="entry name" value="CAP_ED"/>
    <property type="match status" value="1"/>
</dbReference>
<dbReference type="InterPro" id="IPR046342">
    <property type="entry name" value="CBS_dom_sf"/>
</dbReference>
<dbReference type="InterPro" id="IPR018821">
    <property type="entry name" value="DUF294_put_nucleoTrafse_sb-bd"/>
</dbReference>
<protein>
    <recommendedName>
        <fullName evidence="2">Cyclic nucleotide-binding domain-containing protein</fullName>
    </recommendedName>
</protein>
<dbReference type="EMBL" id="PDZR01000020">
    <property type="protein sequence ID" value="PNG25038.1"/>
    <property type="molecule type" value="Genomic_DNA"/>
</dbReference>
<evidence type="ECO:0000313" key="4">
    <source>
        <dbReference type="Proteomes" id="UP000236286"/>
    </source>
</evidence>
<dbReference type="PANTHER" id="PTHR43080:SF2">
    <property type="entry name" value="CBS DOMAIN-CONTAINING PROTEIN"/>
    <property type="match status" value="1"/>
</dbReference>
<dbReference type="Pfam" id="PF10335">
    <property type="entry name" value="DUF294_C"/>
    <property type="match status" value="1"/>
</dbReference>
<evidence type="ECO:0000313" key="3">
    <source>
        <dbReference type="EMBL" id="PNG25038.1"/>
    </source>
</evidence>
<dbReference type="SMART" id="SM00100">
    <property type="entry name" value="cNMP"/>
    <property type="match status" value="1"/>
</dbReference>
<dbReference type="CDD" id="cd05401">
    <property type="entry name" value="NT_GlnE_GlnD_like"/>
    <property type="match status" value="1"/>
</dbReference>
<dbReference type="InterPro" id="IPR005105">
    <property type="entry name" value="GlnD_Uridyltrans_N"/>
</dbReference>
<dbReference type="GO" id="GO:0008773">
    <property type="term" value="F:[protein-PII] uridylyltransferase activity"/>
    <property type="evidence" value="ECO:0007669"/>
    <property type="project" value="InterPro"/>
</dbReference>